<gene>
    <name evidence="3" type="ORF">PXEA_LOCUS9453</name>
</gene>
<dbReference type="InterPro" id="IPR040325">
    <property type="entry name" value="RIMBP1/2/3"/>
</dbReference>
<dbReference type="InterPro" id="IPR013783">
    <property type="entry name" value="Ig-like_fold"/>
</dbReference>
<protein>
    <recommendedName>
        <fullName evidence="2">Fibronectin type-III domain-containing protein</fullName>
    </recommendedName>
</protein>
<dbReference type="EMBL" id="CAAALY010026808">
    <property type="protein sequence ID" value="VEL16013.1"/>
    <property type="molecule type" value="Genomic_DNA"/>
</dbReference>
<dbReference type="InterPro" id="IPR057884">
    <property type="entry name" value="FN3_RIM-BP1/2/3"/>
</dbReference>
<dbReference type="PANTHER" id="PTHR14234:SF19">
    <property type="entry name" value="RIM-BINDING PROTEIN, ISOFORM F"/>
    <property type="match status" value="1"/>
</dbReference>
<keyword evidence="4" id="KW-1185">Reference proteome</keyword>
<evidence type="ECO:0000259" key="2">
    <source>
        <dbReference type="PROSITE" id="PS50853"/>
    </source>
</evidence>
<evidence type="ECO:0000313" key="4">
    <source>
        <dbReference type="Proteomes" id="UP000784294"/>
    </source>
</evidence>
<dbReference type="PROSITE" id="PS50853">
    <property type="entry name" value="FN3"/>
    <property type="match status" value="1"/>
</dbReference>
<sequence>MTNSVLISWRPPEPPLIDSQGEVHAYYIYVDGQFRCAVKACEKKRALLDNVDVDKPHRISVRSLTSYGQSKDAQCTLVVGKGATATPARLKATQLTASSAKLSWLPSNSNLPHIIYLNDYEIRVCPPGVYKLLLTGEQT</sequence>
<proteinExistence type="predicted"/>
<dbReference type="CDD" id="cd00063">
    <property type="entry name" value="FN3"/>
    <property type="match status" value="1"/>
</dbReference>
<comment type="caution">
    <text evidence="3">The sequence shown here is derived from an EMBL/GenBank/DDBJ whole genome shotgun (WGS) entry which is preliminary data.</text>
</comment>
<dbReference type="OrthoDB" id="4158657at2759"/>
<name>A0A3S5B8F9_9PLAT</name>
<dbReference type="InterPro" id="IPR036116">
    <property type="entry name" value="FN3_sf"/>
</dbReference>
<evidence type="ECO:0000256" key="1">
    <source>
        <dbReference type="ARBA" id="ARBA00022737"/>
    </source>
</evidence>
<keyword evidence="1" id="KW-0677">Repeat</keyword>
<dbReference type="PANTHER" id="PTHR14234">
    <property type="entry name" value="RIM BINDING PROTEIN-RELATED"/>
    <property type="match status" value="1"/>
</dbReference>
<dbReference type="Gene3D" id="2.60.40.10">
    <property type="entry name" value="Immunoglobulins"/>
    <property type="match status" value="1"/>
</dbReference>
<dbReference type="GO" id="GO:0007274">
    <property type="term" value="P:neuromuscular synaptic transmission"/>
    <property type="evidence" value="ECO:0007669"/>
    <property type="project" value="TreeGrafter"/>
</dbReference>
<dbReference type="InterPro" id="IPR003961">
    <property type="entry name" value="FN3_dom"/>
</dbReference>
<reference evidence="3" key="1">
    <citation type="submission" date="2018-11" db="EMBL/GenBank/DDBJ databases">
        <authorList>
            <consortium name="Pathogen Informatics"/>
        </authorList>
    </citation>
    <scope>NUCLEOTIDE SEQUENCE</scope>
</reference>
<feature type="domain" description="Fibronectin type-III" evidence="2">
    <location>
        <begin position="1"/>
        <end position="83"/>
    </location>
</feature>
<dbReference type="Proteomes" id="UP000784294">
    <property type="component" value="Unassembled WGS sequence"/>
</dbReference>
<accession>A0A3S5B8F9</accession>
<dbReference type="SUPFAM" id="SSF49265">
    <property type="entry name" value="Fibronectin type III"/>
    <property type="match status" value="1"/>
</dbReference>
<evidence type="ECO:0000313" key="3">
    <source>
        <dbReference type="EMBL" id="VEL16013.1"/>
    </source>
</evidence>
<organism evidence="3 4">
    <name type="scientific">Protopolystoma xenopodis</name>
    <dbReference type="NCBI Taxonomy" id="117903"/>
    <lineage>
        <taxon>Eukaryota</taxon>
        <taxon>Metazoa</taxon>
        <taxon>Spiralia</taxon>
        <taxon>Lophotrochozoa</taxon>
        <taxon>Platyhelminthes</taxon>
        <taxon>Monogenea</taxon>
        <taxon>Polyopisthocotylea</taxon>
        <taxon>Polystomatidea</taxon>
        <taxon>Polystomatidae</taxon>
        <taxon>Protopolystoma</taxon>
    </lineage>
</organism>
<dbReference type="Pfam" id="PF25523">
    <property type="entry name" value="Ig_RIMBP2"/>
    <property type="match status" value="1"/>
</dbReference>
<dbReference type="GO" id="GO:0045202">
    <property type="term" value="C:synapse"/>
    <property type="evidence" value="ECO:0007669"/>
    <property type="project" value="GOC"/>
</dbReference>
<dbReference type="AlphaFoldDB" id="A0A3S5B8F9"/>